<reference evidence="1" key="1">
    <citation type="journal article" date="2020" name="Nature">
        <title>Giant virus diversity and host interactions through global metagenomics.</title>
        <authorList>
            <person name="Schulz F."/>
            <person name="Roux S."/>
            <person name="Paez-Espino D."/>
            <person name="Jungbluth S."/>
            <person name="Walsh D.A."/>
            <person name="Denef V.J."/>
            <person name="McMahon K.D."/>
            <person name="Konstantinidis K.T."/>
            <person name="Eloe-Fadrosh E.A."/>
            <person name="Kyrpides N.C."/>
            <person name="Woyke T."/>
        </authorList>
    </citation>
    <scope>NUCLEOTIDE SEQUENCE</scope>
    <source>
        <strain evidence="1">GVMAG-M-3300023184-190</strain>
    </source>
</reference>
<proteinExistence type="predicted"/>
<protein>
    <submittedName>
        <fullName evidence="1">Uncharacterized protein</fullName>
    </submittedName>
</protein>
<evidence type="ECO:0000313" key="1">
    <source>
        <dbReference type="EMBL" id="QHT87503.1"/>
    </source>
</evidence>
<dbReference type="AlphaFoldDB" id="A0A6C0I5U0"/>
<sequence length="236" mass="25476">MSRWSDLSNSANKLRQTLFQGFVDISGSRVSIRNNAPLELYGASDSATPSFTITSDTIHVLDHSGSSHSISNEKLMFIKNLSENVQGRLTDLTSRTQYITTTTNGSITDISSNVTIHGNLLASYPAATIPQSAIIGGVGGLYIPTETTTFDNDNFATIKTFQQRDTVVDASVNGNLSVSGKTTLTGNVYLESGVSFYGDVSMIGNIHASTYPLEDNSDKLATTAYVQNTLFRQFHP</sequence>
<name>A0A6C0I5U0_9ZZZZ</name>
<dbReference type="EMBL" id="MN740090">
    <property type="protein sequence ID" value="QHT87503.1"/>
    <property type="molecule type" value="Genomic_DNA"/>
</dbReference>
<organism evidence="1">
    <name type="scientific">viral metagenome</name>
    <dbReference type="NCBI Taxonomy" id="1070528"/>
    <lineage>
        <taxon>unclassified sequences</taxon>
        <taxon>metagenomes</taxon>
        <taxon>organismal metagenomes</taxon>
    </lineage>
</organism>
<accession>A0A6C0I5U0</accession>